<name>A0ABW8STA3_9CLOT</name>
<organism evidence="1 2">
    <name type="scientific">Candidatus Clostridium eludens</name>
    <dbReference type="NCBI Taxonomy" id="3381663"/>
    <lineage>
        <taxon>Bacteria</taxon>
        <taxon>Bacillati</taxon>
        <taxon>Bacillota</taxon>
        <taxon>Clostridia</taxon>
        <taxon>Eubacteriales</taxon>
        <taxon>Clostridiaceae</taxon>
        <taxon>Clostridium</taxon>
    </lineage>
</organism>
<gene>
    <name evidence="1" type="ORF">ACJDU8_22555</name>
</gene>
<protein>
    <recommendedName>
        <fullName evidence="3">Transposase</fullName>
    </recommendedName>
</protein>
<evidence type="ECO:0008006" key="3">
    <source>
        <dbReference type="Google" id="ProtNLM"/>
    </source>
</evidence>
<dbReference type="EMBL" id="JBJHZX010000055">
    <property type="protein sequence ID" value="MFL0198321.1"/>
    <property type="molecule type" value="Genomic_DNA"/>
</dbReference>
<reference evidence="1 2" key="1">
    <citation type="submission" date="2024-11" db="EMBL/GenBank/DDBJ databases">
        <authorList>
            <person name="Heng Y.C."/>
            <person name="Lim A.C.H."/>
            <person name="Lee J.K.Y."/>
            <person name="Kittelmann S."/>
        </authorList>
    </citation>
    <scope>NUCLEOTIDE SEQUENCE [LARGE SCALE GENOMIC DNA]</scope>
    <source>
        <strain evidence="1 2">WILCCON 0269</strain>
    </source>
</reference>
<evidence type="ECO:0000313" key="1">
    <source>
        <dbReference type="EMBL" id="MFL0198321.1"/>
    </source>
</evidence>
<sequence>MRGKEFVELQRENKKLRELLKEGIQLMEVCVEQAKHWESMYNQLNRYCRFKYND</sequence>
<comment type="caution">
    <text evidence="1">The sequence shown here is derived from an EMBL/GenBank/DDBJ whole genome shotgun (WGS) entry which is preliminary data.</text>
</comment>
<proteinExistence type="predicted"/>
<accession>A0ABW8STA3</accession>
<dbReference type="Proteomes" id="UP001623660">
    <property type="component" value="Unassembled WGS sequence"/>
</dbReference>
<dbReference type="RefSeq" id="WP_406794432.1">
    <property type="nucleotide sequence ID" value="NZ_JBJHZX010000055.1"/>
</dbReference>
<keyword evidence="2" id="KW-1185">Reference proteome</keyword>
<evidence type="ECO:0000313" key="2">
    <source>
        <dbReference type="Proteomes" id="UP001623660"/>
    </source>
</evidence>